<gene>
    <name evidence="2" type="ORF">UU93_C0034G0010</name>
</gene>
<evidence type="ECO:0000256" key="1">
    <source>
        <dbReference type="SAM" id="Phobius"/>
    </source>
</evidence>
<comment type="caution">
    <text evidence="2">The sequence shown here is derived from an EMBL/GenBank/DDBJ whole genome shotgun (WGS) entry which is preliminary data.</text>
</comment>
<proteinExistence type="predicted"/>
<name>A0A0G1AZF7_9BACT</name>
<organism evidence="2 3">
    <name type="scientific">Candidatus Amesbacteria bacterium GW2011_GWA2_42_12</name>
    <dbReference type="NCBI Taxonomy" id="1618356"/>
    <lineage>
        <taxon>Bacteria</taxon>
        <taxon>Candidatus Amesiibacteriota</taxon>
    </lineage>
</organism>
<dbReference type="Proteomes" id="UP000034160">
    <property type="component" value="Unassembled WGS sequence"/>
</dbReference>
<dbReference type="AlphaFoldDB" id="A0A0G1AZF7"/>
<keyword evidence="1" id="KW-0812">Transmembrane</keyword>
<dbReference type="EMBL" id="LCCN01000034">
    <property type="protein sequence ID" value="KKS30613.1"/>
    <property type="molecule type" value="Genomic_DNA"/>
</dbReference>
<sequence>MVETTGADYARARYAVETAVTKEKEYYANVAKRINGSDDFLIKLWKRVNKFVLGAPLVTPEVVESVATTGKLPPLDLTNLKGPTGIIGAEMAVGGGIGLAAYLTALAAAGIVVPIVGSISAVAAGLTVVGLYKVVRFRRDHETTIEHLIKDMLGSDKAEREKKQLTQRVYAEEIAEISAYRSAEKLFQRAGFIEQGKVFGEMLTTIHNYAVVQRSVESQPDMSRERWTDEQRKAAFIINYLEQKGVIKRRAKKNGYFEPGESYRVSDRYIRQYEESEDLAKKMLAYIAYAEKEYGKEKTIKRGNS</sequence>
<evidence type="ECO:0000313" key="2">
    <source>
        <dbReference type="EMBL" id="KKS30613.1"/>
    </source>
</evidence>
<keyword evidence="1" id="KW-1133">Transmembrane helix</keyword>
<keyword evidence="1" id="KW-0472">Membrane</keyword>
<reference evidence="2 3" key="1">
    <citation type="journal article" date="2015" name="Nature">
        <title>rRNA introns, odd ribosomes, and small enigmatic genomes across a large radiation of phyla.</title>
        <authorList>
            <person name="Brown C.T."/>
            <person name="Hug L.A."/>
            <person name="Thomas B.C."/>
            <person name="Sharon I."/>
            <person name="Castelle C.J."/>
            <person name="Singh A."/>
            <person name="Wilkins M.J."/>
            <person name="Williams K.H."/>
            <person name="Banfield J.F."/>
        </authorList>
    </citation>
    <scope>NUCLEOTIDE SEQUENCE [LARGE SCALE GENOMIC DNA]</scope>
</reference>
<accession>A0A0G1AZF7</accession>
<evidence type="ECO:0000313" key="3">
    <source>
        <dbReference type="Proteomes" id="UP000034160"/>
    </source>
</evidence>
<feature type="transmembrane region" description="Helical" evidence="1">
    <location>
        <begin position="99"/>
        <end position="132"/>
    </location>
</feature>
<protein>
    <submittedName>
        <fullName evidence="2">Uncharacterized protein</fullName>
    </submittedName>
</protein>